<keyword evidence="1" id="KW-0595">Phospholipid degradation</keyword>
<accession>A0A063Y224</accession>
<organism evidence="4 5">
    <name type="scientific">Nitrincola lacisaponensis</name>
    <dbReference type="NCBI Taxonomy" id="267850"/>
    <lineage>
        <taxon>Bacteria</taxon>
        <taxon>Pseudomonadati</taxon>
        <taxon>Pseudomonadota</taxon>
        <taxon>Gammaproteobacteria</taxon>
        <taxon>Oceanospirillales</taxon>
        <taxon>Oceanospirillaceae</taxon>
        <taxon>Nitrincola</taxon>
    </lineage>
</organism>
<sequence length="160" mass="17726">MADKTPASVWYNPVHFAAFGFGSGAAPVAPGTFGTLAALPLWLFIFAPLSTDAYLLTLLVSFIIGVWLCHQTSEDIGVHDHGGIVWDEFVGLWIALFAVPMHWFWILLGFALFRLFDIWKPWPIGWADRRVSGGLGIMLDDVIAGVYALVVLQCLLFIFN</sequence>
<keyword evidence="5" id="KW-1185">Reference proteome</keyword>
<dbReference type="SUPFAM" id="SSF101307">
    <property type="entry name" value="YutG-like"/>
    <property type="match status" value="1"/>
</dbReference>
<evidence type="ECO:0000259" key="3">
    <source>
        <dbReference type="Pfam" id="PF04608"/>
    </source>
</evidence>
<dbReference type="InterPro" id="IPR007686">
    <property type="entry name" value="YutG/PgpA"/>
</dbReference>
<dbReference type="CDD" id="cd06971">
    <property type="entry name" value="PgpA"/>
    <property type="match status" value="1"/>
</dbReference>
<feature type="transmembrane region" description="Helical" evidence="2">
    <location>
        <begin position="53"/>
        <end position="70"/>
    </location>
</feature>
<dbReference type="PANTHER" id="PTHR36305:SF1">
    <property type="entry name" value="PHOSPHATIDYLGLYCEROPHOSPHATASE A"/>
    <property type="match status" value="1"/>
</dbReference>
<dbReference type="PIRSF" id="PIRSF006162">
    <property type="entry name" value="PgpA"/>
    <property type="match status" value="1"/>
</dbReference>
<keyword evidence="1" id="KW-0443">Lipid metabolism</keyword>
<comment type="cofactor">
    <cofactor evidence="1">
        <name>Mg(2+)</name>
        <dbReference type="ChEBI" id="CHEBI:18420"/>
    </cofactor>
</comment>
<dbReference type="OrthoDB" id="9804091at2"/>
<dbReference type="EC" id="3.1.3.27" evidence="1"/>
<dbReference type="GO" id="GO:0005886">
    <property type="term" value="C:plasma membrane"/>
    <property type="evidence" value="ECO:0007669"/>
    <property type="project" value="UniProtKB-SubCell"/>
</dbReference>
<keyword evidence="1" id="KW-0997">Cell inner membrane</keyword>
<dbReference type="Pfam" id="PF04608">
    <property type="entry name" value="PgpA"/>
    <property type="match status" value="1"/>
</dbReference>
<feature type="transmembrane region" description="Helical" evidence="2">
    <location>
        <begin position="90"/>
        <end position="116"/>
    </location>
</feature>
<feature type="transmembrane region" description="Helical" evidence="2">
    <location>
        <begin position="137"/>
        <end position="159"/>
    </location>
</feature>
<evidence type="ECO:0000313" key="5">
    <source>
        <dbReference type="Proteomes" id="UP000027318"/>
    </source>
</evidence>
<keyword evidence="1 4" id="KW-0378">Hydrolase</keyword>
<comment type="caution">
    <text evidence="4">The sequence shown here is derived from an EMBL/GenBank/DDBJ whole genome shotgun (WGS) entry which is preliminary data.</text>
</comment>
<dbReference type="PATRIC" id="fig|267850.7.peg.1744"/>
<keyword evidence="1" id="KW-0479">Metal-binding</keyword>
<keyword evidence="1" id="KW-0460">Magnesium</keyword>
<keyword evidence="1 2" id="KW-0472">Membrane</keyword>
<protein>
    <recommendedName>
        <fullName evidence="1">Phosphatidylglycerophosphatase A</fullName>
        <ecNumber evidence="1">3.1.3.27</ecNumber>
    </recommendedName>
    <alternativeName>
        <fullName evidence="1">Phosphatidylglycerolphosphate phosphatase A</fullName>
    </alternativeName>
</protein>
<gene>
    <name evidence="4" type="ORF">ADINL_1774</name>
</gene>
<proteinExistence type="predicted"/>
<evidence type="ECO:0000256" key="1">
    <source>
        <dbReference type="PIRNR" id="PIRNR006162"/>
    </source>
</evidence>
<feature type="domain" description="YutG/PgpA" evidence="3">
    <location>
        <begin position="18"/>
        <end position="155"/>
    </location>
</feature>
<dbReference type="EMBL" id="JMSZ01000024">
    <property type="protein sequence ID" value="KDE39734.1"/>
    <property type="molecule type" value="Genomic_DNA"/>
</dbReference>
<keyword evidence="1" id="KW-0442">Lipid degradation</keyword>
<feature type="transmembrane region" description="Helical" evidence="2">
    <location>
        <begin position="16"/>
        <end position="46"/>
    </location>
</feature>
<dbReference type="GO" id="GO:0046872">
    <property type="term" value="F:metal ion binding"/>
    <property type="evidence" value="ECO:0007669"/>
    <property type="project" value="UniProtKB-KW"/>
</dbReference>
<dbReference type="GO" id="GO:0008962">
    <property type="term" value="F:phosphatidylglycerophosphatase activity"/>
    <property type="evidence" value="ECO:0007669"/>
    <property type="project" value="UniProtKB-EC"/>
</dbReference>
<dbReference type="InterPro" id="IPR036681">
    <property type="entry name" value="PgpA-like_sf"/>
</dbReference>
<name>A0A063Y224_9GAMM</name>
<dbReference type="GO" id="GO:0009395">
    <property type="term" value="P:phospholipid catabolic process"/>
    <property type="evidence" value="ECO:0007669"/>
    <property type="project" value="UniProtKB-KW"/>
</dbReference>
<reference evidence="4 5" key="1">
    <citation type="journal article" date="2005" name="Int. J. Syst. Evol. Microbiol.">
        <title>Nitrincola lacisaponensis gen. nov., sp. nov., a novel alkaliphilic bacterium isolated from an alkaline, saline lake.</title>
        <authorList>
            <person name="Dimitriu P.A."/>
            <person name="Shukla S.K."/>
            <person name="Conradt J."/>
            <person name="Marquez M.C."/>
            <person name="Ventosa A."/>
            <person name="Maglia A."/>
            <person name="Peyton B.M."/>
            <person name="Pinkart H.C."/>
            <person name="Mormile M.R."/>
        </authorList>
    </citation>
    <scope>NUCLEOTIDE SEQUENCE [LARGE SCALE GENOMIC DNA]</scope>
    <source>
        <strain evidence="4 5">4CA</strain>
    </source>
</reference>
<keyword evidence="1" id="KW-1003">Cell membrane</keyword>
<dbReference type="AlphaFoldDB" id="A0A063Y224"/>
<dbReference type="InterPro" id="IPR026037">
    <property type="entry name" value="PgpA"/>
</dbReference>
<evidence type="ECO:0000256" key="2">
    <source>
        <dbReference type="SAM" id="Phobius"/>
    </source>
</evidence>
<dbReference type="UniPathway" id="UPA00084">
    <property type="reaction ID" value="UER00504"/>
</dbReference>
<dbReference type="Proteomes" id="UP000027318">
    <property type="component" value="Unassembled WGS sequence"/>
</dbReference>
<comment type="pathway">
    <text evidence="1">Phospholipid metabolism; phosphatidylglycerol biosynthesis; phosphatidylglycerol from CDP-diacylglycerol: step 2/2.</text>
</comment>
<evidence type="ECO:0000313" key="4">
    <source>
        <dbReference type="EMBL" id="KDE39734.1"/>
    </source>
</evidence>
<comment type="function">
    <text evidence="1">Lipid phosphatase which dephosphorylates phosphatidylglycerophosphate (PGP) to phosphatidylglycerol (PG).</text>
</comment>
<dbReference type="STRING" id="267850.ADINL_1774"/>
<dbReference type="PANTHER" id="PTHR36305">
    <property type="entry name" value="PHOSPHATIDYLGLYCEROPHOSPHATASE A"/>
    <property type="match status" value="1"/>
</dbReference>
<keyword evidence="2" id="KW-1133">Transmembrane helix</keyword>
<dbReference type="GO" id="GO:0006655">
    <property type="term" value="P:phosphatidylglycerol biosynthetic process"/>
    <property type="evidence" value="ECO:0007669"/>
    <property type="project" value="UniProtKB-UniPathway"/>
</dbReference>
<dbReference type="RefSeq" id="WP_036546630.1">
    <property type="nucleotide sequence ID" value="NZ_JBKBNO010000007.1"/>
</dbReference>
<comment type="catalytic activity">
    <reaction evidence="1">
        <text>a 1,2-diacyl-sn-glycero-3-phospho-(1'-sn-glycero-3'-phosphate) + H2O = a 1,2-diacyl-sn-glycero-3-phospho-(1'-sn-glycerol) + phosphate</text>
        <dbReference type="Rhea" id="RHEA:33751"/>
        <dbReference type="ChEBI" id="CHEBI:15377"/>
        <dbReference type="ChEBI" id="CHEBI:43474"/>
        <dbReference type="ChEBI" id="CHEBI:60110"/>
        <dbReference type="ChEBI" id="CHEBI:64716"/>
        <dbReference type="EC" id="3.1.3.27"/>
    </reaction>
</comment>
<comment type="subcellular location">
    <subcellularLocation>
        <location evidence="1">Cell inner membrane</location>
        <topology evidence="1">Multi-pass membrane protein</topology>
    </subcellularLocation>
</comment>
<keyword evidence="1 2" id="KW-0812">Transmembrane</keyword>
<keyword evidence="1" id="KW-1208">Phospholipid metabolism</keyword>